<gene>
    <name evidence="1" type="ORF">BSAL_68555</name>
</gene>
<dbReference type="EMBL" id="CYKH01000477">
    <property type="protein sequence ID" value="CUF98738.1"/>
    <property type="molecule type" value="Genomic_DNA"/>
</dbReference>
<sequence>MVILGKLQPGAVVVTGAATAQSPSNMGNGSTPMVSVDATPVPRLTLLSLLPIGLNITLGHSSSWAGLVHWKAGNVTHAGRLLNFTNDAPSVAPWNVEVLQPPTGGLIGTTPLLTPTTFSVGVTMACDGDTMLQVVVTIPAPGALRAYANQVENSGTYSQIVWVGCRRDLRWAA</sequence>
<proteinExistence type="predicted"/>
<name>A0A0S4IV93_BODSA</name>
<dbReference type="Proteomes" id="UP000051952">
    <property type="component" value="Unassembled WGS sequence"/>
</dbReference>
<organism evidence="1 2">
    <name type="scientific">Bodo saltans</name>
    <name type="common">Flagellated protozoan</name>
    <dbReference type="NCBI Taxonomy" id="75058"/>
    <lineage>
        <taxon>Eukaryota</taxon>
        <taxon>Discoba</taxon>
        <taxon>Euglenozoa</taxon>
        <taxon>Kinetoplastea</taxon>
        <taxon>Metakinetoplastina</taxon>
        <taxon>Eubodonida</taxon>
        <taxon>Bodonidae</taxon>
        <taxon>Bodo</taxon>
    </lineage>
</organism>
<keyword evidence="2" id="KW-1185">Reference proteome</keyword>
<dbReference type="AlphaFoldDB" id="A0A0S4IV93"/>
<dbReference type="VEuPathDB" id="TriTrypDB:BSAL_68555"/>
<reference evidence="2" key="1">
    <citation type="submission" date="2015-09" db="EMBL/GenBank/DDBJ databases">
        <authorList>
            <consortium name="Pathogen Informatics"/>
        </authorList>
    </citation>
    <scope>NUCLEOTIDE SEQUENCE [LARGE SCALE GENOMIC DNA]</scope>
    <source>
        <strain evidence="2">Lake Konstanz</strain>
    </source>
</reference>
<accession>A0A0S4IV93</accession>
<evidence type="ECO:0000313" key="1">
    <source>
        <dbReference type="EMBL" id="CUF98738.1"/>
    </source>
</evidence>
<evidence type="ECO:0000313" key="2">
    <source>
        <dbReference type="Proteomes" id="UP000051952"/>
    </source>
</evidence>
<protein>
    <submittedName>
        <fullName evidence="1">Uncharacterized protein</fullName>
    </submittedName>
</protein>